<dbReference type="Pfam" id="PF00015">
    <property type="entry name" value="MCPsignal"/>
    <property type="match status" value="1"/>
</dbReference>
<comment type="caution">
    <text evidence="7">The sequence shown here is derived from an EMBL/GenBank/DDBJ whole genome shotgun (WGS) entry which is preliminary data.</text>
</comment>
<keyword evidence="8" id="KW-1185">Reference proteome</keyword>
<accession>A0ABQ1HY18</accession>
<evidence type="ECO:0000256" key="3">
    <source>
        <dbReference type="ARBA" id="ARBA00029447"/>
    </source>
</evidence>
<dbReference type="InterPro" id="IPR003660">
    <property type="entry name" value="HAMP_dom"/>
</dbReference>
<comment type="similarity">
    <text evidence="3">Belongs to the methyl-accepting chemotaxis (MCP) protein family.</text>
</comment>
<proteinExistence type="inferred from homology"/>
<evidence type="ECO:0000313" key="8">
    <source>
        <dbReference type="Proteomes" id="UP000651977"/>
    </source>
</evidence>
<dbReference type="PROSITE" id="PS50885">
    <property type="entry name" value="HAMP"/>
    <property type="match status" value="1"/>
</dbReference>
<dbReference type="CDD" id="cd06225">
    <property type="entry name" value="HAMP"/>
    <property type="match status" value="1"/>
</dbReference>
<dbReference type="PANTHER" id="PTHR32089:SF112">
    <property type="entry name" value="LYSOZYME-LIKE PROTEIN-RELATED"/>
    <property type="match status" value="1"/>
</dbReference>
<keyword evidence="2 4" id="KW-0807">Transducer</keyword>
<dbReference type="Gene3D" id="1.10.287.950">
    <property type="entry name" value="Methyl-accepting chemotaxis protein"/>
    <property type="match status" value="1"/>
</dbReference>
<sequence>MQLTQQEKHWLPIFGNSGKLAMRKACWLNRKRRSQLQQTFESISSTRVKLLQGWANTQWDFLQDAMFYLATKPLEQQPEVLSQLLSRNNDFSELFIVNLTGAVSASSFSQHTGQTVVCSKALEQGLKQQFLHGPYKDPRTLSVGPSSSHFHDQVTLMFYQPLEVDGEVVGCLCGRVPNDVLGDLIQREAGHIYSESGDNYIFMVEAKFDSSIKPGTALSRSRFEDNTFSHGENLKSGIHTNWGSVKIAQHTEFEIRFTDPATQELHPGVRETIKNGHNLYIDYPGYSDYRHIPVIGKGITFQLRGSLDRWGMMCEADLEEVYRHRSLSHKLGNKYLLSSVFNILLPLLLAHQLELNFAQLAGLLLGCSALSFLAFKKWVTKPLREGIENMSGVLQTLAEGDGDLKRRLDASQFKADETGDLGRWINSFIDNLEGVIGGIIYASNEVQQVSSSMLRRCGVVDNCTQQTSYSIDSLLNLAKHQQAEIVKASQSAEHLQQVMTTMVEDAQTEYQHAVKNTQEIKQIVEASAKSVNQVNDEMKQIEAIVKLITEITDQTNLLALNAAIEAARAGDHGRGFSVVADEVRNLATKTSDAAKHIGDTMGKLREQTETAVNYMEQGVKNVDQSSALLDTGNRSEALQQAVENMFTTINQIAGNSEQHSETAEQAQVTTSSLELSSQQLTRRTTLVKNSILRLHQLVERFEVSKAA</sequence>
<dbReference type="PROSITE" id="PS50111">
    <property type="entry name" value="CHEMOTAXIS_TRANSDUC_2"/>
    <property type="match status" value="1"/>
</dbReference>
<dbReference type="SUPFAM" id="SSF58104">
    <property type="entry name" value="Methyl-accepting chemotaxis protein (MCP) signaling domain"/>
    <property type="match status" value="1"/>
</dbReference>
<dbReference type="PANTHER" id="PTHR32089">
    <property type="entry name" value="METHYL-ACCEPTING CHEMOTAXIS PROTEIN MCPB"/>
    <property type="match status" value="1"/>
</dbReference>
<feature type="domain" description="Methyl-accepting transducer" evidence="5">
    <location>
        <begin position="442"/>
        <end position="674"/>
    </location>
</feature>
<gene>
    <name evidence="7" type="ORF">GCM10007414_08970</name>
</gene>
<reference evidence="8" key="1">
    <citation type="journal article" date="2019" name="Int. J. Syst. Evol. Microbiol.">
        <title>The Global Catalogue of Microorganisms (GCM) 10K type strain sequencing project: providing services to taxonomists for standard genome sequencing and annotation.</title>
        <authorList>
            <consortium name="The Broad Institute Genomics Platform"/>
            <consortium name="The Broad Institute Genome Sequencing Center for Infectious Disease"/>
            <person name="Wu L."/>
            <person name="Ma J."/>
        </authorList>
    </citation>
    <scope>NUCLEOTIDE SEQUENCE [LARGE SCALE GENOMIC DNA]</scope>
    <source>
        <strain evidence="8">CGMCC 1.10131</strain>
    </source>
</reference>
<dbReference type="EMBL" id="BMDY01000004">
    <property type="protein sequence ID" value="GGA98204.1"/>
    <property type="molecule type" value="Genomic_DNA"/>
</dbReference>
<name>A0ABQ1HY18_9ALTE</name>
<dbReference type="RefSeq" id="WP_055732246.1">
    <property type="nucleotide sequence ID" value="NZ_BMDY01000004.1"/>
</dbReference>
<evidence type="ECO:0000256" key="2">
    <source>
        <dbReference type="ARBA" id="ARBA00023224"/>
    </source>
</evidence>
<organism evidence="7 8">
    <name type="scientific">Agarivorans gilvus</name>
    <dbReference type="NCBI Taxonomy" id="680279"/>
    <lineage>
        <taxon>Bacteria</taxon>
        <taxon>Pseudomonadati</taxon>
        <taxon>Pseudomonadota</taxon>
        <taxon>Gammaproteobacteria</taxon>
        <taxon>Alteromonadales</taxon>
        <taxon>Alteromonadaceae</taxon>
        <taxon>Agarivorans</taxon>
    </lineage>
</organism>
<evidence type="ECO:0000256" key="1">
    <source>
        <dbReference type="ARBA" id="ARBA00004370"/>
    </source>
</evidence>
<evidence type="ECO:0000313" key="7">
    <source>
        <dbReference type="EMBL" id="GGA98204.1"/>
    </source>
</evidence>
<evidence type="ECO:0000259" key="5">
    <source>
        <dbReference type="PROSITE" id="PS50111"/>
    </source>
</evidence>
<feature type="domain" description="HAMP" evidence="6">
    <location>
        <begin position="381"/>
        <end position="437"/>
    </location>
</feature>
<protein>
    <recommendedName>
        <fullName evidence="9">Methyl-accepting chemotaxis protein</fullName>
    </recommendedName>
</protein>
<dbReference type="Proteomes" id="UP000651977">
    <property type="component" value="Unassembled WGS sequence"/>
</dbReference>
<dbReference type="SMART" id="SM00304">
    <property type="entry name" value="HAMP"/>
    <property type="match status" value="1"/>
</dbReference>
<comment type="subcellular location">
    <subcellularLocation>
        <location evidence="1">Membrane</location>
    </subcellularLocation>
</comment>
<evidence type="ECO:0008006" key="9">
    <source>
        <dbReference type="Google" id="ProtNLM"/>
    </source>
</evidence>
<dbReference type="InterPro" id="IPR004089">
    <property type="entry name" value="MCPsignal_dom"/>
</dbReference>
<evidence type="ECO:0000256" key="4">
    <source>
        <dbReference type="PROSITE-ProRule" id="PRU00284"/>
    </source>
</evidence>
<dbReference type="CDD" id="cd11386">
    <property type="entry name" value="MCP_signal"/>
    <property type="match status" value="1"/>
</dbReference>
<dbReference type="SMART" id="SM00283">
    <property type="entry name" value="MA"/>
    <property type="match status" value="1"/>
</dbReference>
<evidence type="ECO:0000259" key="6">
    <source>
        <dbReference type="PROSITE" id="PS50885"/>
    </source>
</evidence>